<proteinExistence type="predicted"/>
<evidence type="ECO:0000313" key="3">
    <source>
        <dbReference type="Proteomes" id="UP000663874"/>
    </source>
</evidence>
<gene>
    <name evidence="2" type="ORF">FNK824_LOCUS43747</name>
</gene>
<protein>
    <submittedName>
        <fullName evidence="2">Uncharacterized protein</fullName>
    </submittedName>
</protein>
<organism evidence="2 3">
    <name type="scientific">Rotaria sordida</name>
    <dbReference type="NCBI Taxonomy" id="392033"/>
    <lineage>
        <taxon>Eukaryota</taxon>
        <taxon>Metazoa</taxon>
        <taxon>Spiralia</taxon>
        <taxon>Gnathifera</taxon>
        <taxon>Rotifera</taxon>
        <taxon>Eurotatoria</taxon>
        <taxon>Bdelloidea</taxon>
        <taxon>Philodinida</taxon>
        <taxon>Philodinidae</taxon>
        <taxon>Rotaria</taxon>
    </lineage>
</organism>
<keyword evidence="1" id="KW-1133">Transmembrane helix</keyword>
<sequence>KKKKTIASSRLFNNIGRIGIGLAIAGGVINFYAL</sequence>
<keyword evidence="1" id="KW-0472">Membrane</keyword>
<dbReference type="EMBL" id="CAJOBE010063770">
    <property type="protein sequence ID" value="CAF4394607.1"/>
    <property type="molecule type" value="Genomic_DNA"/>
</dbReference>
<reference evidence="2" key="1">
    <citation type="submission" date="2021-02" db="EMBL/GenBank/DDBJ databases">
        <authorList>
            <person name="Nowell W R."/>
        </authorList>
    </citation>
    <scope>NUCLEOTIDE SEQUENCE</scope>
</reference>
<dbReference type="Proteomes" id="UP000663874">
    <property type="component" value="Unassembled WGS sequence"/>
</dbReference>
<name>A0A820NUS4_9BILA</name>
<keyword evidence="1" id="KW-0812">Transmembrane</keyword>
<feature type="non-terminal residue" evidence="2">
    <location>
        <position position="1"/>
    </location>
</feature>
<evidence type="ECO:0000256" key="1">
    <source>
        <dbReference type="SAM" id="Phobius"/>
    </source>
</evidence>
<comment type="caution">
    <text evidence="2">The sequence shown here is derived from an EMBL/GenBank/DDBJ whole genome shotgun (WGS) entry which is preliminary data.</text>
</comment>
<accession>A0A820NUS4</accession>
<feature type="transmembrane region" description="Helical" evidence="1">
    <location>
        <begin position="12"/>
        <end position="33"/>
    </location>
</feature>
<dbReference type="AlphaFoldDB" id="A0A820NUS4"/>
<evidence type="ECO:0000313" key="2">
    <source>
        <dbReference type="EMBL" id="CAF4394607.1"/>
    </source>
</evidence>